<protein>
    <submittedName>
        <fullName evidence="6">HPr family phosphocarrier protein</fullName>
    </submittedName>
</protein>
<sequence length="89" mass="9746">MPCKTLTLTNRRGLHARAATRLVTCCQPFAAKVHVHRGEQKADARNIMALLMLAAPCGTELTVHAEGEDADQALDAVEALFDARFDEDR</sequence>
<keyword evidence="7" id="KW-1185">Reference proteome</keyword>
<keyword evidence="4" id="KW-0598">Phosphotransferase system</keyword>
<evidence type="ECO:0000256" key="3">
    <source>
        <dbReference type="ARBA" id="ARBA00022490"/>
    </source>
</evidence>
<dbReference type="InterPro" id="IPR001020">
    <property type="entry name" value="PTS_HPr_His_P_site"/>
</dbReference>
<dbReference type="SUPFAM" id="SSF55594">
    <property type="entry name" value="HPr-like"/>
    <property type="match status" value="1"/>
</dbReference>
<dbReference type="Proteomes" id="UP001301869">
    <property type="component" value="Chromosome"/>
</dbReference>
<feature type="domain" description="HPr" evidence="5">
    <location>
        <begin position="1"/>
        <end position="88"/>
    </location>
</feature>
<comment type="subcellular location">
    <subcellularLocation>
        <location evidence="1">Cytoplasm</location>
    </subcellularLocation>
</comment>
<accession>A0ABY9Z2M6</accession>
<dbReference type="InterPro" id="IPR000032">
    <property type="entry name" value="HPr-like"/>
</dbReference>
<organism evidence="6 7">
    <name type="scientific">Halomonas piscis</name>
    <dbReference type="NCBI Taxonomy" id="3031727"/>
    <lineage>
        <taxon>Bacteria</taxon>
        <taxon>Pseudomonadati</taxon>
        <taxon>Pseudomonadota</taxon>
        <taxon>Gammaproteobacteria</taxon>
        <taxon>Oceanospirillales</taxon>
        <taxon>Halomonadaceae</taxon>
        <taxon>Halomonas</taxon>
    </lineage>
</organism>
<evidence type="ECO:0000256" key="4">
    <source>
        <dbReference type="ARBA" id="ARBA00022683"/>
    </source>
</evidence>
<dbReference type="PANTHER" id="PTHR33705:SF2">
    <property type="entry name" value="PHOSPHOCARRIER PROTEIN NPR"/>
    <property type="match status" value="1"/>
</dbReference>
<dbReference type="PANTHER" id="PTHR33705">
    <property type="entry name" value="PHOSPHOCARRIER PROTEIN HPR"/>
    <property type="match status" value="1"/>
</dbReference>
<comment type="similarity">
    <text evidence="2">Belongs to the HPr family.</text>
</comment>
<dbReference type="InterPro" id="IPR035895">
    <property type="entry name" value="HPr-like_sf"/>
</dbReference>
<evidence type="ECO:0000256" key="2">
    <source>
        <dbReference type="ARBA" id="ARBA00010736"/>
    </source>
</evidence>
<reference evidence="6 7" key="1">
    <citation type="submission" date="2023-03" db="EMBL/GenBank/DDBJ databases">
        <title>Halomonas sp. nov., isolated from Korean tranditional fermented seafood 'Jeotgal'.</title>
        <authorList>
            <person name="Kim B."/>
            <person name="Shin N.-R."/>
        </authorList>
    </citation>
    <scope>NUCLEOTIDE SEQUENCE [LARGE SCALE GENOMIC DNA]</scope>
    <source>
        <strain evidence="6 7">SG2L-4</strain>
    </source>
</reference>
<gene>
    <name evidence="6" type="ORF">P1P91_06870</name>
</gene>
<dbReference type="Gene3D" id="3.30.1340.10">
    <property type="entry name" value="HPr-like"/>
    <property type="match status" value="1"/>
</dbReference>
<evidence type="ECO:0000313" key="7">
    <source>
        <dbReference type="Proteomes" id="UP001301869"/>
    </source>
</evidence>
<dbReference type="Pfam" id="PF00381">
    <property type="entry name" value="PTS-HPr"/>
    <property type="match status" value="1"/>
</dbReference>
<dbReference type="NCBIfam" id="TIGR01003">
    <property type="entry name" value="PTS_HPr_family"/>
    <property type="match status" value="1"/>
</dbReference>
<evidence type="ECO:0000313" key="6">
    <source>
        <dbReference type="EMBL" id="WNK21389.1"/>
    </source>
</evidence>
<proteinExistence type="inferred from homology"/>
<dbReference type="EMBL" id="CP119391">
    <property type="protein sequence ID" value="WNK21389.1"/>
    <property type="molecule type" value="Genomic_DNA"/>
</dbReference>
<dbReference type="InterPro" id="IPR050399">
    <property type="entry name" value="HPr"/>
</dbReference>
<keyword evidence="3" id="KW-0963">Cytoplasm</keyword>
<dbReference type="PROSITE" id="PS51350">
    <property type="entry name" value="PTS_HPR_DOM"/>
    <property type="match status" value="1"/>
</dbReference>
<name>A0ABY9Z2M6_9GAMM</name>
<evidence type="ECO:0000256" key="1">
    <source>
        <dbReference type="ARBA" id="ARBA00004496"/>
    </source>
</evidence>
<dbReference type="RefSeq" id="WP_311885462.1">
    <property type="nucleotide sequence ID" value="NZ_CP119391.1"/>
</dbReference>
<dbReference type="PROSITE" id="PS00369">
    <property type="entry name" value="PTS_HPR_HIS"/>
    <property type="match status" value="1"/>
</dbReference>
<evidence type="ECO:0000259" key="5">
    <source>
        <dbReference type="PROSITE" id="PS51350"/>
    </source>
</evidence>
<dbReference type="PRINTS" id="PR00107">
    <property type="entry name" value="PHOSPHOCPHPR"/>
</dbReference>